<keyword evidence="2" id="KW-1134">Transmembrane beta strand</keyword>
<comment type="caution">
    <text evidence="3">The sequence shown here is derived from an EMBL/GenBank/DDBJ whole genome shotgun (WGS) entry which is preliminary data.</text>
</comment>
<keyword evidence="4" id="KW-1185">Reference proteome</keyword>
<dbReference type="NCBIfam" id="TIGR01845">
    <property type="entry name" value="outer_NodT"/>
    <property type="match status" value="1"/>
</dbReference>
<evidence type="ECO:0000256" key="2">
    <source>
        <dbReference type="RuleBase" id="RU362097"/>
    </source>
</evidence>
<keyword evidence="2" id="KW-0812">Transmembrane</keyword>
<keyword evidence="2" id="KW-0472">Membrane</keyword>
<evidence type="ECO:0000313" key="3">
    <source>
        <dbReference type="EMBL" id="MBE1505491.1"/>
    </source>
</evidence>
<dbReference type="InterPro" id="IPR010131">
    <property type="entry name" value="MdtP/NodT-like"/>
</dbReference>
<keyword evidence="2" id="KW-0564">Palmitate</keyword>
<dbReference type="PROSITE" id="PS51257">
    <property type="entry name" value="PROKAR_LIPOPROTEIN"/>
    <property type="match status" value="1"/>
</dbReference>
<keyword evidence="2" id="KW-0732">Signal</keyword>
<feature type="chain" id="PRO_5045001437" evidence="2">
    <location>
        <begin position="22"/>
        <end position="477"/>
    </location>
</feature>
<accession>A0ABR9IQL6</accession>
<comment type="similarity">
    <text evidence="1 2">Belongs to the outer membrane factor (OMF) (TC 1.B.17) family.</text>
</comment>
<dbReference type="Gene3D" id="1.20.1600.10">
    <property type="entry name" value="Outer membrane efflux proteins (OEP)"/>
    <property type="match status" value="1"/>
</dbReference>
<evidence type="ECO:0000313" key="4">
    <source>
        <dbReference type="Proteomes" id="UP000620262"/>
    </source>
</evidence>
<feature type="signal peptide" evidence="2">
    <location>
        <begin position="1"/>
        <end position="21"/>
    </location>
</feature>
<reference evidence="3 4" key="1">
    <citation type="submission" date="2020-10" db="EMBL/GenBank/DDBJ databases">
        <title>Sequencing the genomes of 1000 actinobacteria strains.</title>
        <authorList>
            <person name="Klenk H.-P."/>
        </authorList>
    </citation>
    <scope>NUCLEOTIDE SEQUENCE [LARGE SCALE GENOMIC DNA]</scope>
    <source>
        <strain evidence="3 4">DSM 7307</strain>
    </source>
</reference>
<sequence length="477" mass="50280">MVSLRYATPALLLLLSGCVVGPDHVPPEMALPGKFSEGGKKNIGDVATTAWWTAYNDRKLDSLVQTGLSQNLTIQQAIERINSASANVTIAGAGALPALDVGASHTISGQTGELRDQPNTRNTSAGQLSLSWLLDLFGLYRRSKESALASLDSAYAGADIAKLSYIQDLVSTYIDLRFFQQRLALSKANLKSRQETYDLTKFQLEAGAASRLDVVQAEGLVQSTLAEIPGLETNIRVSAHHIATLVGQPAGTMVDELLRGSGQPTFRGGINSGVPADLIRNRPDIRQAERNLAAATAQIGVAEAQLYPSISLSGSISPSYINQRGIHGGLSAWSFGPTLNLPILDGGRLRANVDVSKSDAAASYLAWKQTVLTAVEQVENALSAVRRDAQTVDALRAQVRTTQETLELSTASYKDGASSLLDVLDAQRQVSLAQASLAAAVQQMAKDYAALNIATGGGFAPGGKTTSPGPVKVTKGS</sequence>
<dbReference type="Proteomes" id="UP000620262">
    <property type="component" value="Unassembled WGS sequence"/>
</dbReference>
<dbReference type="Pfam" id="PF02321">
    <property type="entry name" value="OEP"/>
    <property type="match status" value="2"/>
</dbReference>
<dbReference type="PANTHER" id="PTHR30203">
    <property type="entry name" value="OUTER MEMBRANE CATION EFFLUX PROTEIN"/>
    <property type="match status" value="1"/>
</dbReference>
<organism evidence="3 4">
    <name type="scientific">Rhizobium viscosum</name>
    <name type="common">Arthrobacter viscosus</name>
    <dbReference type="NCBI Taxonomy" id="1673"/>
    <lineage>
        <taxon>Bacteria</taxon>
        <taxon>Pseudomonadati</taxon>
        <taxon>Pseudomonadota</taxon>
        <taxon>Alphaproteobacteria</taxon>
        <taxon>Hyphomicrobiales</taxon>
        <taxon>Rhizobiaceae</taxon>
        <taxon>Rhizobium/Agrobacterium group</taxon>
        <taxon>Rhizobium</taxon>
    </lineage>
</organism>
<comment type="subcellular location">
    <subcellularLocation>
        <location evidence="2">Cell membrane</location>
        <topology evidence="2">Lipid-anchor</topology>
    </subcellularLocation>
</comment>
<dbReference type="SUPFAM" id="SSF56954">
    <property type="entry name" value="Outer membrane efflux proteins (OEP)"/>
    <property type="match status" value="1"/>
</dbReference>
<gene>
    <name evidence="3" type="ORF">H4W29_002672</name>
</gene>
<dbReference type="RefSeq" id="WP_192729337.1">
    <property type="nucleotide sequence ID" value="NZ_BAAAVL010000020.1"/>
</dbReference>
<proteinExistence type="inferred from homology"/>
<name>A0ABR9IQL6_RHIVS</name>
<dbReference type="EMBL" id="JADBEC010000001">
    <property type="protein sequence ID" value="MBE1505491.1"/>
    <property type="molecule type" value="Genomic_DNA"/>
</dbReference>
<keyword evidence="2" id="KW-0449">Lipoprotein</keyword>
<dbReference type="Gene3D" id="2.20.200.10">
    <property type="entry name" value="Outer membrane efflux proteins (OEP)"/>
    <property type="match status" value="1"/>
</dbReference>
<protein>
    <submittedName>
        <fullName evidence="3">Multidrug efflux system outer membrane protein</fullName>
    </submittedName>
</protein>
<evidence type="ECO:0000256" key="1">
    <source>
        <dbReference type="ARBA" id="ARBA00007613"/>
    </source>
</evidence>
<dbReference type="InterPro" id="IPR003423">
    <property type="entry name" value="OMP_efflux"/>
</dbReference>